<protein>
    <recommendedName>
        <fullName evidence="12">Porin domain-containing protein</fullName>
    </recommendedName>
</protein>
<dbReference type="PANTHER" id="PTHR34501">
    <property type="entry name" value="PROTEIN YDDL-RELATED"/>
    <property type="match status" value="1"/>
</dbReference>
<feature type="signal peptide" evidence="11">
    <location>
        <begin position="1"/>
        <end position="23"/>
    </location>
</feature>
<keyword evidence="14" id="KW-1185">Reference proteome</keyword>
<evidence type="ECO:0000313" key="14">
    <source>
        <dbReference type="Proteomes" id="UP000036700"/>
    </source>
</evidence>
<dbReference type="GO" id="GO:0006811">
    <property type="term" value="P:monoatomic ion transport"/>
    <property type="evidence" value="ECO:0007669"/>
    <property type="project" value="UniProtKB-KW"/>
</dbReference>
<keyword evidence="4" id="KW-1134">Transmembrane beta strand</keyword>
<dbReference type="PANTHER" id="PTHR34501:SF9">
    <property type="entry name" value="MAJOR OUTER MEMBRANE PROTEIN P.IA"/>
    <property type="match status" value="1"/>
</dbReference>
<evidence type="ECO:0000313" key="13">
    <source>
        <dbReference type="EMBL" id="AKJ68420.1"/>
    </source>
</evidence>
<dbReference type="GO" id="GO:0015288">
    <property type="term" value="F:porin activity"/>
    <property type="evidence" value="ECO:0007669"/>
    <property type="project" value="UniProtKB-KW"/>
</dbReference>
<name>A0A0G3EN91_9BURK</name>
<proteinExistence type="predicted"/>
<evidence type="ECO:0000256" key="10">
    <source>
        <dbReference type="ARBA" id="ARBA00023237"/>
    </source>
</evidence>
<dbReference type="Pfam" id="PF13609">
    <property type="entry name" value="Porin_4"/>
    <property type="match status" value="1"/>
</dbReference>
<evidence type="ECO:0000259" key="12">
    <source>
        <dbReference type="Pfam" id="PF13609"/>
    </source>
</evidence>
<dbReference type="STRING" id="445709.ABW99_09535"/>
<keyword evidence="7" id="KW-0406">Ion transport</keyword>
<dbReference type="AlphaFoldDB" id="A0A0G3EN91"/>
<sequence length="394" mass="41588">MEKTIVGIGAFVCASICASACHAQSSVTLYGLVDTGLGYVTNAGGAHQYAMTNGAHSGSRWGVRGREDLGGRTSAIFILESGFNSANGALGQNGLAFGRQAFVGIKRPEGYAALGRQYSSTFELFFPFLPIANGSAGSGFGVHPGDVDNLDSSNRIANALKIATADYHGLRVDALYSFGGQPGSIARNQIWNVAMRYMRGPLGLAAGYQSTDRPNYSFWGNKANDSATGSNIAPPILRGYATAGKQDTFAMAASWKFRKARLSLIYSNTRFEHLGTVAVSGLAPALAANRGVASINVYEANVGYYITPLLLVGAEYSYTRNGGTNGREGAGYNQVNLGVDYFLSKRTDLYSFVSHQLASGVDSTGNRAVASILGTKASTSNQQTLAVLGIRHKF</sequence>
<dbReference type="SUPFAM" id="SSF56935">
    <property type="entry name" value="Porins"/>
    <property type="match status" value="1"/>
</dbReference>
<dbReference type="KEGG" id="ptx:ABW99_09535"/>
<evidence type="ECO:0000256" key="8">
    <source>
        <dbReference type="ARBA" id="ARBA00023114"/>
    </source>
</evidence>
<comment type="subcellular location">
    <subcellularLocation>
        <location evidence="1">Cell outer membrane</location>
        <topology evidence="1">Multi-pass membrane protein</topology>
    </subcellularLocation>
</comment>
<dbReference type="Gene3D" id="2.40.160.10">
    <property type="entry name" value="Porin"/>
    <property type="match status" value="1"/>
</dbReference>
<dbReference type="InterPro" id="IPR023614">
    <property type="entry name" value="Porin_dom_sf"/>
</dbReference>
<dbReference type="GO" id="GO:0046930">
    <property type="term" value="C:pore complex"/>
    <property type="evidence" value="ECO:0007669"/>
    <property type="project" value="UniProtKB-KW"/>
</dbReference>
<evidence type="ECO:0000256" key="5">
    <source>
        <dbReference type="ARBA" id="ARBA00022692"/>
    </source>
</evidence>
<keyword evidence="10" id="KW-0998">Cell outer membrane</keyword>
<dbReference type="OrthoDB" id="8982743at2"/>
<dbReference type="GO" id="GO:0009279">
    <property type="term" value="C:cell outer membrane"/>
    <property type="evidence" value="ECO:0007669"/>
    <property type="project" value="UniProtKB-SubCell"/>
</dbReference>
<feature type="chain" id="PRO_5002553246" description="Porin domain-containing protein" evidence="11">
    <location>
        <begin position="24"/>
        <end position="394"/>
    </location>
</feature>
<feature type="domain" description="Porin" evidence="12">
    <location>
        <begin position="14"/>
        <end position="355"/>
    </location>
</feature>
<dbReference type="InterPro" id="IPR033900">
    <property type="entry name" value="Gram_neg_porin_domain"/>
</dbReference>
<keyword evidence="3" id="KW-0813">Transport</keyword>
<reference evidence="14" key="1">
    <citation type="submission" date="2015-06" db="EMBL/GenBank/DDBJ databases">
        <authorList>
            <person name="Lim Y.L."/>
            <person name="Ee R."/>
            <person name="Yong D."/>
            <person name="How K.Y."/>
            <person name="Yin W.F."/>
            <person name="Chan K.G."/>
        </authorList>
    </citation>
    <scope>NUCLEOTIDE SEQUENCE [LARGE SCALE GENOMIC DNA]</scope>
    <source>
        <strain evidence="14">DSM 25325</strain>
    </source>
</reference>
<dbReference type="EMBL" id="CP011568">
    <property type="protein sequence ID" value="AKJ68420.1"/>
    <property type="molecule type" value="Genomic_DNA"/>
</dbReference>
<keyword evidence="8" id="KW-0626">Porin</keyword>
<evidence type="ECO:0000256" key="2">
    <source>
        <dbReference type="ARBA" id="ARBA00011233"/>
    </source>
</evidence>
<accession>A0A0G3EN91</accession>
<gene>
    <name evidence="13" type="ORF">ABW99_09535</name>
</gene>
<evidence type="ECO:0000256" key="4">
    <source>
        <dbReference type="ARBA" id="ARBA00022452"/>
    </source>
</evidence>
<evidence type="ECO:0000256" key="11">
    <source>
        <dbReference type="SAM" id="SignalP"/>
    </source>
</evidence>
<organism evidence="13 14">
    <name type="scientific">Pandoraea thiooxydans</name>
    <dbReference type="NCBI Taxonomy" id="445709"/>
    <lineage>
        <taxon>Bacteria</taxon>
        <taxon>Pseudomonadati</taxon>
        <taxon>Pseudomonadota</taxon>
        <taxon>Betaproteobacteria</taxon>
        <taxon>Burkholderiales</taxon>
        <taxon>Burkholderiaceae</taxon>
        <taxon>Pandoraea</taxon>
    </lineage>
</organism>
<evidence type="ECO:0000256" key="6">
    <source>
        <dbReference type="ARBA" id="ARBA00022729"/>
    </source>
</evidence>
<dbReference type="InterPro" id="IPR050298">
    <property type="entry name" value="Gram-neg_bact_OMP"/>
</dbReference>
<evidence type="ECO:0000256" key="7">
    <source>
        <dbReference type="ARBA" id="ARBA00023065"/>
    </source>
</evidence>
<keyword evidence="6 11" id="KW-0732">Signal</keyword>
<dbReference type="PATRIC" id="fig|445709.3.peg.2038"/>
<evidence type="ECO:0000256" key="9">
    <source>
        <dbReference type="ARBA" id="ARBA00023136"/>
    </source>
</evidence>
<comment type="subunit">
    <text evidence="2">Homotrimer.</text>
</comment>
<dbReference type="CDD" id="cd00342">
    <property type="entry name" value="gram_neg_porins"/>
    <property type="match status" value="1"/>
</dbReference>
<evidence type="ECO:0000256" key="1">
    <source>
        <dbReference type="ARBA" id="ARBA00004571"/>
    </source>
</evidence>
<keyword evidence="5" id="KW-0812">Transmembrane</keyword>
<dbReference type="Proteomes" id="UP000036700">
    <property type="component" value="Chromosome"/>
</dbReference>
<keyword evidence="9" id="KW-0472">Membrane</keyword>
<evidence type="ECO:0000256" key="3">
    <source>
        <dbReference type="ARBA" id="ARBA00022448"/>
    </source>
</evidence>